<dbReference type="InParanoid" id="A0A078B3C4"/>
<dbReference type="EMBL" id="CCKQ01016878">
    <property type="protein sequence ID" value="CDW88761.1"/>
    <property type="molecule type" value="Genomic_DNA"/>
</dbReference>
<keyword evidence="1" id="KW-1133">Transmembrane helix</keyword>
<gene>
    <name evidence="2" type="primary">Contig2488.g2676</name>
    <name evidence="2" type="ORF">STYLEM_17885</name>
</gene>
<proteinExistence type="predicted"/>
<protein>
    <submittedName>
        <fullName evidence="2">Uncharacterized protein</fullName>
    </submittedName>
</protein>
<dbReference type="Proteomes" id="UP000039865">
    <property type="component" value="Unassembled WGS sequence"/>
</dbReference>
<keyword evidence="3" id="KW-1185">Reference proteome</keyword>
<reference evidence="2 3" key="1">
    <citation type="submission" date="2014-06" db="EMBL/GenBank/DDBJ databases">
        <authorList>
            <person name="Swart Estienne"/>
        </authorList>
    </citation>
    <scope>NUCLEOTIDE SEQUENCE [LARGE SCALE GENOMIC DNA]</scope>
    <source>
        <strain evidence="2 3">130c</strain>
    </source>
</reference>
<accession>A0A078B3C4</accession>
<name>A0A078B3C4_STYLE</name>
<feature type="transmembrane region" description="Helical" evidence="1">
    <location>
        <begin position="128"/>
        <end position="150"/>
    </location>
</feature>
<sequence>MCWNTYNVIYYKEKDKQCEVPTFEDGWRDENHEDYTDVAYRFKILLYVYVTAFGIESIRSFFTLVYLKYQTRIFYNMTLIFVANDCLTIVAFIALHVFRFQYSGRYCSGDYASREEDTTKLLTLRGQYILLLIGLGWMVIILSSVALFCIRRL</sequence>
<feature type="transmembrane region" description="Helical" evidence="1">
    <location>
        <begin position="79"/>
        <end position="98"/>
    </location>
</feature>
<feature type="transmembrane region" description="Helical" evidence="1">
    <location>
        <begin position="44"/>
        <end position="67"/>
    </location>
</feature>
<keyword evidence="1" id="KW-0472">Membrane</keyword>
<dbReference type="AlphaFoldDB" id="A0A078B3C4"/>
<evidence type="ECO:0000313" key="2">
    <source>
        <dbReference type="EMBL" id="CDW88761.1"/>
    </source>
</evidence>
<organism evidence="2 3">
    <name type="scientific">Stylonychia lemnae</name>
    <name type="common">Ciliate</name>
    <dbReference type="NCBI Taxonomy" id="5949"/>
    <lineage>
        <taxon>Eukaryota</taxon>
        <taxon>Sar</taxon>
        <taxon>Alveolata</taxon>
        <taxon>Ciliophora</taxon>
        <taxon>Intramacronucleata</taxon>
        <taxon>Spirotrichea</taxon>
        <taxon>Stichotrichia</taxon>
        <taxon>Sporadotrichida</taxon>
        <taxon>Oxytrichidae</taxon>
        <taxon>Stylonychinae</taxon>
        <taxon>Stylonychia</taxon>
    </lineage>
</organism>
<keyword evidence="1" id="KW-0812">Transmembrane</keyword>
<evidence type="ECO:0000256" key="1">
    <source>
        <dbReference type="SAM" id="Phobius"/>
    </source>
</evidence>
<evidence type="ECO:0000313" key="3">
    <source>
        <dbReference type="Proteomes" id="UP000039865"/>
    </source>
</evidence>